<name>A0A0M8KBB2_9CHLR</name>
<dbReference type="InterPro" id="IPR019264">
    <property type="entry name" value="DUF2179"/>
</dbReference>
<feature type="domain" description="DUF2179" evidence="7">
    <location>
        <begin position="283"/>
        <end position="337"/>
    </location>
</feature>
<dbReference type="GO" id="GO:0005886">
    <property type="term" value="C:plasma membrane"/>
    <property type="evidence" value="ECO:0007669"/>
    <property type="project" value="UniProtKB-SubCell"/>
</dbReference>
<keyword evidence="9" id="KW-1185">Reference proteome</keyword>
<reference evidence="8 9" key="1">
    <citation type="journal article" date="2015" name="Genome Announc.">
        <title>Draft Genome Sequence of a Heterotrophic Facultative Anaerobic Thermophilic Bacterium, Ardenticatena maritima Strain 110ST.</title>
        <authorList>
            <person name="Kawaichi S."/>
            <person name="Yoshida T."/>
            <person name="Sako Y."/>
            <person name="Nakamura R."/>
        </authorList>
    </citation>
    <scope>NUCLEOTIDE SEQUENCE [LARGE SCALE GENOMIC DNA]</scope>
    <source>
        <strain evidence="8 9">110S</strain>
    </source>
</reference>
<dbReference type="PANTHER" id="PTHR33545:SF5">
    <property type="entry name" value="UPF0750 MEMBRANE PROTEIN YITT"/>
    <property type="match status" value="1"/>
</dbReference>
<evidence type="ECO:0000256" key="4">
    <source>
        <dbReference type="ARBA" id="ARBA00022989"/>
    </source>
</evidence>
<dbReference type="InterPro" id="IPR014470">
    <property type="entry name" value="UCP01500"/>
</dbReference>
<accession>A0A0M8KBB2</accession>
<evidence type="ECO:0000256" key="6">
    <source>
        <dbReference type="SAM" id="Phobius"/>
    </source>
</evidence>
<dbReference type="Gene3D" id="3.30.70.120">
    <property type="match status" value="1"/>
</dbReference>
<dbReference type="Pfam" id="PF10035">
    <property type="entry name" value="DUF2179"/>
    <property type="match status" value="1"/>
</dbReference>
<protein>
    <recommendedName>
        <fullName evidence="7">DUF2179 domain-containing protein</fullName>
    </recommendedName>
</protein>
<evidence type="ECO:0000256" key="2">
    <source>
        <dbReference type="ARBA" id="ARBA00022475"/>
    </source>
</evidence>
<proteinExistence type="predicted"/>
<evidence type="ECO:0000256" key="3">
    <source>
        <dbReference type="ARBA" id="ARBA00022692"/>
    </source>
</evidence>
<comment type="subcellular location">
    <subcellularLocation>
        <location evidence="1">Cell membrane</location>
        <topology evidence="1">Multi-pass membrane protein</topology>
    </subcellularLocation>
</comment>
<dbReference type="Pfam" id="PF10028">
    <property type="entry name" value="DUF2270"/>
    <property type="match status" value="1"/>
</dbReference>
<evidence type="ECO:0000256" key="5">
    <source>
        <dbReference type="ARBA" id="ARBA00023136"/>
    </source>
</evidence>
<evidence type="ECO:0000259" key="7">
    <source>
        <dbReference type="Pfam" id="PF10035"/>
    </source>
</evidence>
<feature type="transmembrane region" description="Helical" evidence="6">
    <location>
        <begin position="158"/>
        <end position="175"/>
    </location>
</feature>
<evidence type="ECO:0000313" key="8">
    <source>
        <dbReference type="EMBL" id="GAP64522.1"/>
    </source>
</evidence>
<feature type="transmembrane region" description="Helical" evidence="6">
    <location>
        <begin position="195"/>
        <end position="216"/>
    </location>
</feature>
<dbReference type="EMBL" id="BBZA01000275">
    <property type="protein sequence ID" value="GAP64522.1"/>
    <property type="molecule type" value="Genomic_DNA"/>
</dbReference>
<dbReference type="CDD" id="cd16380">
    <property type="entry name" value="YitT_C"/>
    <property type="match status" value="1"/>
</dbReference>
<dbReference type="InParanoid" id="A0A0M8KBB2"/>
<dbReference type="InterPro" id="IPR051461">
    <property type="entry name" value="UPF0750_membrane"/>
</dbReference>
<keyword evidence="5 6" id="KW-0472">Membrane</keyword>
<dbReference type="PANTHER" id="PTHR33545">
    <property type="entry name" value="UPF0750 MEMBRANE PROTEIN YITT-RELATED"/>
    <property type="match status" value="1"/>
</dbReference>
<keyword evidence="3 6" id="KW-0812">Transmembrane</keyword>
<organism evidence="8 9">
    <name type="scientific">Ardenticatena maritima</name>
    <dbReference type="NCBI Taxonomy" id="872965"/>
    <lineage>
        <taxon>Bacteria</taxon>
        <taxon>Bacillati</taxon>
        <taxon>Chloroflexota</taxon>
        <taxon>Ardenticatenia</taxon>
        <taxon>Ardenticatenales</taxon>
        <taxon>Ardenticatenaceae</taxon>
        <taxon>Ardenticatena</taxon>
    </lineage>
</organism>
<evidence type="ECO:0000313" key="9">
    <source>
        <dbReference type="Proteomes" id="UP000037784"/>
    </source>
</evidence>
<keyword evidence="2" id="KW-1003">Cell membrane</keyword>
<dbReference type="InterPro" id="IPR015867">
    <property type="entry name" value="N-reg_PII/ATP_PRibTrfase_C"/>
</dbReference>
<keyword evidence="4 6" id="KW-1133">Transmembrane helix</keyword>
<dbReference type="Proteomes" id="UP000037784">
    <property type="component" value="Unassembled WGS sequence"/>
</dbReference>
<reference evidence="9" key="2">
    <citation type="submission" date="2015-08" db="EMBL/GenBank/DDBJ databases">
        <title>Draft Genome Sequence of a Heterotrophic Facultative Anaerobic Bacterium Ardenticatena maritima Strain 110S.</title>
        <authorList>
            <person name="Kawaichi S."/>
            <person name="Yoshida T."/>
            <person name="Sako Y."/>
            <person name="Nakamura R."/>
        </authorList>
    </citation>
    <scope>NUCLEOTIDE SEQUENCE [LARGE SCALE GENOMIC DNA]</scope>
    <source>
        <strain evidence="9">110S</strain>
    </source>
</reference>
<evidence type="ECO:0000256" key="1">
    <source>
        <dbReference type="ARBA" id="ARBA00004651"/>
    </source>
</evidence>
<sequence length="348" mass="40688">MIGMRQPTPPEQEPVWHYNGYALEGAQFLNAMVHFYRGEMERANVWRTRLDTTTNWAVVTTATMLSFVFSDVAHPHFLLLLSMVLVLLFLIIEARRYRYYELWSYRLRLMEMEFFAAMLVPPFRPDPRWATSLASSLQTPHFTITFWEAFGRRFRRQYQYILLILWLVWLLKLYLHPYPAPTWALFVERATLGIPGAWVLAGTSLLLWLLFTLGWWTSDAQRASGEILQRAHVPSPREMLHYLVDITSRQRALHVLRLDDRLVYVITTHGDEIADAILRELPRGVTRIEGRGMYTGQRRDVLLVAVSPRQVEKLKRLVYARDPHAFVIVQDVSEVVGLGFRKPSRAMT</sequence>
<comment type="caution">
    <text evidence="8">The sequence shown here is derived from an EMBL/GenBank/DDBJ whole genome shotgun (WGS) entry which is preliminary data.</text>
</comment>
<dbReference type="AlphaFoldDB" id="A0A0M8KBB2"/>
<feature type="transmembrane region" description="Helical" evidence="6">
    <location>
        <begin position="73"/>
        <end position="92"/>
    </location>
</feature>
<gene>
    <name evidence="8" type="ORF">ARMA_2945</name>
</gene>